<feature type="domain" description="MutL C-terminal dimerisation" evidence="3">
    <location>
        <begin position="1218"/>
        <end position="1378"/>
    </location>
</feature>
<dbReference type="GO" id="GO:0005524">
    <property type="term" value="F:ATP binding"/>
    <property type="evidence" value="ECO:0007669"/>
    <property type="project" value="InterPro"/>
</dbReference>
<dbReference type="InterPro" id="IPR042120">
    <property type="entry name" value="MutL_C_dimsub"/>
</dbReference>
<dbReference type="GO" id="GO:0016887">
    <property type="term" value="F:ATP hydrolysis activity"/>
    <property type="evidence" value="ECO:0007669"/>
    <property type="project" value="InterPro"/>
</dbReference>
<protein>
    <recommendedName>
        <fullName evidence="7">DNA mismatch repair protein MLH3</fullName>
    </recommendedName>
</protein>
<evidence type="ECO:0000256" key="1">
    <source>
        <dbReference type="ARBA" id="ARBA00006082"/>
    </source>
</evidence>
<sequence length="1455" mass="163037">MRGIDPLPLPLRSSIRSGVIVFDLTRIVEELIFNSLDAAATKVTVFLDVGSCYVKVVDNGSGISRDGLVMLGERYVTSKLPSDETFGFRGETLASISDVSLLEIVTRTRGRPNGYRKVLKGSECLYLGIDDNRKDVGTTVTVRDLFYNQPVRRNFIQSSPQKVLQSVKKCVLRVALVHSKVSFKVIDIDSEKELLSVQPSSAMSILMSDHGIDEFSSLHKVNHTDGFLSLSGYMTGPSDKFSAKAFQYVYINSRFVFRGPIHKLLNHLVMTFESLEQQSDYVSQKGKRSRSQASMAYIVNLSCPSDLYDLTFETSETYVEFKDWGPILTFIQNAIQQVWSRITNGESSCHGVDLLDNSEYWKGKDGISFGNEDSTENSVVAIDKFQRQQYDLDYSPLPNRKKHLGGTFKKDYDKATCLEFEMDASQFNEQQSEMGFDFPASLSSIEFPNDDLEYRYNTRRKHSGNMGGSHLSSDWKNESPKIESAKMELSSDHEEWIKQLEVSQSGYGCRDHEATFQEFEVHASVFKGQQVERRAVCQRGFSMEPMVDVPDCEKIPNAGQEYATKIFVSNHNSEFSDDRLTSGKNCSDYMEGNPFTYWQNESLKNESAKIALSSDHEVWSKKLEGNESGKDHFLHGCSSMRSFSCSKGVLNSEEEPEFSLGEPQFQRRRLCSDENMGVLEVESSNQRGDIFLGNGGQSSVESGKDHLLHGCSSLRSLSCSKGFLNSGEEPEFPLGEPRFKRKQLCSDENIGVLKVERSNQGGDIFLGQEVQSFADSGEGHFLHGCSSLRSLSCSKDFLIREEELEFPLAEPQFKSRRLCADENVGELKVESRKQKDNILVRQGEQAFAESIGLHSDFILHNRGLPTPDKWFRSNSDSETSDAFLQPSWNVESFPRDIKDEVGVKCRNVSRDKGGWLQFDLHSEGQPSNDKYEVERDITDEVGVRCGTVKDTRLLSSQQNHVSRDKASCLQFDLHSEGQTRNGKCEDELDITDEVGVRCERDKDTRLLSLQRNHLSRDRAGWLQFDLHSEGQNSHDKYNDEREKLGYQGGKNDLQGHHCSRSCSPPPSVKHKRKCVPLNSSFAAGRKPRTELAYIDGRNGIMDFAPNSGEELISTTRPEMKYRKSAVPDVEEVLEGKQVEHGCLGVHNSPGFMTNGSRKLEDFVTKWRNSSKEKNMKTGCDGGSHHSSILDISSGFFSLAGRELIPESLQKNCLRKAKVLHQLDKKFIPVVAGGTLCVIDQHAADERIRLEELRDKVLSGKARTISYLDHEEELILPEFGYQLLLDYAGQVREWGWICNMQAQGSGMFNKNLNVLHQHTAVVTLIAVPCILGTNLSGGDLLEFLQQLADTDGASTIPPCVGRVLNSKACRGAIMFGDSLLQSECALIVEELEKTRLCFQCAHGRPTTAPLVNLAALHGEITKVLALTKKNDTFILQRQELNISRATQRLAAGRGAA</sequence>
<dbReference type="Gene3D" id="3.30.230.10">
    <property type="match status" value="1"/>
</dbReference>
<accession>A0AAV2DUR2</accession>
<dbReference type="InterPro" id="IPR014721">
    <property type="entry name" value="Ribsml_uS5_D2-typ_fold_subgr"/>
</dbReference>
<dbReference type="SUPFAM" id="SSF55874">
    <property type="entry name" value="ATPase domain of HSP90 chaperone/DNA topoisomerase II/histidine kinase"/>
    <property type="match status" value="1"/>
</dbReference>
<proteinExistence type="inferred from homology"/>
<dbReference type="InterPro" id="IPR037198">
    <property type="entry name" value="MutL_C_sf"/>
</dbReference>
<dbReference type="InterPro" id="IPR036890">
    <property type="entry name" value="HATPase_C_sf"/>
</dbReference>
<evidence type="ECO:0008006" key="7">
    <source>
        <dbReference type="Google" id="ProtNLM"/>
    </source>
</evidence>
<dbReference type="EMBL" id="OZ034816">
    <property type="protein sequence ID" value="CAL1377314.1"/>
    <property type="molecule type" value="Genomic_DNA"/>
</dbReference>
<dbReference type="Gene3D" id="3.30.1370.100">
    <property type="entry name" value="MutL, C-terminal domain, regulatory subdomain"/>
    <property type="match status" value="1"/>
</dbReference>
<keyword evidence="2" id="KW-0227">DNA damage</keyword>
<dbReference type="GO" id="GO:0140664">
    <property type="term" value="F:ATP-dependent DNA damage sensor activity"/>
    <property type="evidence" value="ECO:0007669"/>
    <property type="project" value="InterPro"/>
</dbReference>
<dbReference type="PANTHER" id="PTHR10073">
    <property type="entry name" value="DNA MISMATCH REPAIR PROTEIN MLH, PMS, MUTL"/>
    <property type="match status" value="1"/>
</dbReference>
<dbReference type="InterPro" id="IPR020568">
    <property type="entry name" value="Ribosomal_Su5_D2-typ_SF"/>
</dbReference>
<dbReference type="PANTHER" id="PTHR10073:SF47">
    <property type="entry name" value="DNA MISMATCH REPAIR PROTEIN MLH3"/>
    <property type="match status" value="1"/>
</dbReference>
<dbReference type="InterPro" id="IPR002099">
    <property type="entry name" value="MutL/Mlh/PMS"/>
</dbReference>
<dbReference type="Proteomes" id="UP001497516">
    <property type="component" value="Chromosome 3"/>
</dbReference>
<dbReference type="InterPro" id="IPR042121">
    <property type="entry name" value="MutL_C_regsub"/>
</dbReference>
<dbReference type="GO" id="GO:0032300">
    <property type="term" value="C:mismatch repair complex"/>
    <property type="evidence" value="ECO:0007669"/>
    <property type="project" value="InterPro"/>
</dbReference>
<dbReference type="Pfam" id="PF13589">
    <property type="entry name" value="HATPase_c_3"/>
    <property type="match status" value="1"/>
</dbReference>
<gene>
    <name evidence="5" type="ORF">LTRI10_LOCUS18972</name>
</gene>
<dbReference type="InterPro" id="IPR013507">
    <property type="entry name" value="DNA_mismatch_S5_2-like"/>
</dbReference>
<dbReference type="Gene3D" id="3.30.1540.20">
    <property type="entry name" value="MutL, C-terminal domain, dimerisation subdomain"/>
    <property type="match status" value="1"/>
</dbReference>
<evidence type="ECO:0000313" key="6">
    <source>
        <dbReference type="Proteomes" id="UP001497516"/>
    </source>
</evidence>
<dbReference type="InterPro" id="IPR038973">
    <property type="entry name" value="MutL/Mlh/Pms-like"/>
</dbReference>
<evidence type="ECO:0000313" key="5">
    <source>
        <dbReference type="EMBL" id="CAL1377314.1"/>
    </source>
</evidence>
<dbReference type="SUPFAM" id="SSF118116">
    <property type="entry name" value="DNA mismatch repair protein MutL"/>
    <property type="match status" value="1"/>
</dbReference>
<dbReference type="CDD" id="cd16926">
    <property type="entry name" value="HATPase_MutL-MLH-PMS-like"/>
    <property type="match status" value="1"/>
</dbReference>
<organism evidence="5 6">
    <name type="scientific">Linum trigynum</name>
    <dbReference type="NCBI Taxonomy" id="586398"/>
    <lineage>
        <taxon>Eukaryota</taxon>
        <taxon>Viridiplantae</taxon>
        <taxon>Streptophyta</taxon>
        <taxon>Embryophyta</taxon>
        <taxon>Tracheophyta</taxon>
        <taxon>Spermatophyta</taxon>
        <taxon>Magnoliopsida</taxon>
        <taxon>eudicotyledons</taxon>
        <taxon>Gunneridae</taxon>
        <taxon>Pentapetalae</taxon>
        <taxon>rosids</taxon>
        <taxon>fabids</taxon>
        <taxon>Malpighiales</taxon>
        <taxon>Linaceae</taxon>
        <taxon>Linum</taxon>
    </lineage>
</organism>
<evidence type="ECO:0000256" key="2">
    <source>
        <dbReference type="ARBA" id="ARBA00022763"/>
    </source>
</evidence>
<feature type="domain" description="DNA mismatch repair protein S5" evidence="4">
    <location>
        <begin position="206"/>
        <end position="340"/>
    </location>
</feature>
<dbReference type="GO" id="GO:0006298">
    <property type="term" value="P:mismatch repair"/>
    <property type="evidence" value="ECO:0007669"/>
    <property type="project" value="InterPro"/>
</dbReference>
<dbReference type="SMART" id="SM00853">
    <property type="entry name" value="MutL_C"/>
    <property type="match status" value="1"/>
</dbReference>
<dbReference type="NCBIfam" id="TIGR00585">
    <property type="entry name" value="mutl"/>
    <property type="match status" value="1"/>
</dbReference>
<dbReference type="InterPro" id="IPR014790">
    <property type="entry name" value="MutL_C"/>
</dbReference>
<reference evidence="5 6" key="1">
    <citation type="submission" date="2024-04" db="EMBL/GenBank/DDBJ databases">
        <authorList>
            <person name="Fracassetti M."/>
        </authorList>
    </citation>
    <scope>NUCLEOTIDE SEQUENCE [LARGE SCALE GENOMIC DNA]</scope>
</reference>
<dbReference type="SMART" id="SM01340">
    <property type="entry name" value="DNA_mis_repair"/>
    <property type="match status" value="1"/>
</dbReference>
<dbReference type="SUPFAM" id="SSF54211">
    <property type="entry name" value="Ribosomal protein S5 domain 2-like"/>
    <property type="match status" value="1"/>
</dbReference>
<dbReference type="FunFam" id="3.30.1370.100:FF:000007">
    <property type="entry name" value="MUTL protein homolog 3"/>
    <property type="match status" value="1"/>
</dbReference>
<comment type="similarity">
    <text evidence="1">Belongs to the DNA mismatch repair MutL/HexB family.</text>
</comment>
<keyword evidence="6" id="KW-1185">Reference proteome</keyword>
<evidence type="ECO:0000259" key="4">
    <source>
        <dbReference type="SMART" id="SM01340"/>
    </source>
</evidence>
<dbReference type="GO" id="GO:0030983">
    <property type="term" value="F:mismatched DNA binding"/>
    <property type="evidence" value="ECO:0007669"/>
    <property type="project" value="InterPro"/>
</dbReference>
<dbReference type="Gene3D" id="3.30.565.10">
    <property type="entry name" value="Histidine kinase-like ATPase, C-terminal domain"/>
    <property type="match status" value="1"/>
</dbReference>
<evidence type="ECO:0000259" key="3">
    <source>
        <dbReference type="SMART" id="SM00853"/>
    </source>
</evidence>
<name>A0AAV2DUR2_9ROSI</name>